<dbReference type="OrthoDB" id="9810730at2"/>
<dbReference type="SMART" id="SM00388">
    <property type="entry name" value="HisKA"/>
    <property type="match status" value="1"/>
</dbReference>
<dbReference type="SUPFAM" id="SSF47226">
    <property type="entry name" value="Histidine-containing phosphotransfer domain, HPT domain"/>
    <property type="match status" value="1"/>
</dbReference>
<dbReference type="Gene3D" id="1.10.287.130">
    <property type="match status" value="1"/>
</dbReference>
<feature type="domain" description="Response regulatory" evidence="15">
    <location>
        <begin position="11"/>
        <end position="127"/>
    </location>
</feature>
<dbReference type="Pfam" id="PF01627">
    <property type="entry name" value="Hpt"/>
    <property type="match status" value="1"/>
</dbReference>
<dbReference type="Gene3D" id="1.20.120.160">
    <property type="entry name" value="HPT domain"/>
    <property type="match status" value="1"/>
</dbReference>
<dbReference type="InterPro" id="IPR036097">
    <property type="entry name" value="HisK_dim/P_sf"/>
</dbReference>
<reference evidence="19 20" key="1">
    <citation type="submission" date="2018-05" db="EMBL/GenBank/DDBJ databases">
        <title>Vibrio limimaris sp. nov., isolated from marine sediment.</title>
        <authorList>
            <person name="Li C.-M."/>
        </authorList>
    </citation>
    <scope>NUCLEOTIDE SEQUENCE [LARGE SCALE GENOMIC DNA]</scope>
    <source>
        <strain evidence="19 20">E4404</strain>
    </source>
</reference>
<dbReference type="GO" id="GO:0005524">
    <property type="term" value="F:ATP binding"/>
    <property type="evidence" value="ECO:0007669"/>
    <property type="project" value="UniProtKB-KW"/>
</dbReference>
<dbReference type="CDD" id="cd00082">
    <property type="entry name" value="HisKA"/>
    <property type="match status" value="1"/>
</dbReference>
<evidence type="ECO:0000256" key="8">
    <source>
        <dbReference type="ARBA" id="ARBA00022840"/>
    </source>
</evidence>
<dbReference type="SUPFAM" id="SSF55785">
    <property type="entry name" value="PYP-like sensor domain (PAS domain)"/>
    <property type="match status" value="1"/>
</dbReference>
<dbReference type="InterPro" id="IPR000700">
    <property type="entry name" value="PAS-assoc_C"/>
</dbReference>
<dbReference type="EMBL" id="QFWT01000006">
    <property type="protein sequence ID" value="PWI32993.1"/>
    <property type="molecule type" value="Genomic_DNA"/>
</dbReference>
<evidence type="ECO:0000259" key="17">
    <source>
        <dbReference type="PROSITE" id="PS50113"/>
    </source>
</evidence>
<feature type="domain" description="Histidine kinase" evidence="14">
    <location>
        <begin position="278"/>
        <end position="502"/>
    </location>
</feature>
<organism evidence="19 20">
    <name type="scientific">Vibrio albus</name>
    <dbReference type="NCBI Taxonomy" id="2200953"/>
    <lineage>
        <taxon>Bacteria</taxon>
        <taxon>Pseudomonadati</taxon>
        <taxon>Pseudomonadota</taxon>
        <taxon>Gammaproteobacteria</taxon>
        <taxon>Vibrionales</taxon>
        <taxon>Vibrionaceae</taxon>
        <taxon>Vibrio</taxon>
    </lineage>
</organism>
<evidence type="ECO:0000256" key="1">
    <source>
        <dbReference type="ARBA" id="ARBA00000085"/>
    </source>
</evidence>
<keyword evidence="8" id="KW-0067">ATP-binding</keyword>
<protein>
    <recommendedName>
        <fullName evidence="11">Sensory/regulatory protein RpfC</fullName>
        <ecNumber evidence="2">2.7.13.3</ecNumber>
    </recommendedName>
</protein>
<dbReference type="SMART" id="SM00086">
    <property type="entry name" value="PAC"/>
    <property type="match status" value="1"/>
</dbReference>
<keyword evidence="4" id="KW-0808">Transferase</keyword>
<dbReference type="SMART" id="SM00091">
    <property type="entry name" value="PAS"/>
    <property type="match status" value="1"/>
</dbReference>
<feature type="domain" description="PAS" evidence="16">
    <location>
        <begin position="135"/>
        <end position="193"/>
    </location>
</feature>
<dbReference type="PANTHER" id="PTHR45339">
    <property type="entry name" value="HYBRID SIGNAL TRANSDUCTION HISTIDINE KINASE J"/>
    <property type="match status" value="1"/>
</dbReference>
<dbReference type="GO" id="GO:0000155">
    <property type="term" value="F:phosphorelay sensor kinase activity"/>
    <property type="evidence" value="ECO:0007669"/>
    <property type="project" value="InterPro"/>
</dbReference>
<dbReference type="GO" id="GO:0016787">
    <property type="term" value="F:hydrolase activity"/>
    <property type="evidence" value="ECO:0007669"/>
    <property type="project" value="UniProtKB-KW"/>
</dbReference>
<dbReference type="CDD" id="cd00088">
    <property type="entry name" value="HPT"/>
    <property type="match status" value="1"/>
</dbReference>
<evidence type="ECO:0000256" key="11">
    <source>
        <dbReference type="ARBA" id="ARBA00068150"/>
    </source>
</evidence>
<comment type="caution">
    <text evidence="19">The sequence shown here is derived from an EMBL/GenBank/DDBJ whole genome shotgun (WGS) entry which is preliminary data.</text>
</comment>
<dbReference type="SUPFAM" id="SSF55874">
    <property type="entry name" value="ATPase domain of HSP90 chaperone/DNA topoisomerase II/histidine kinase"/>
    <property type="match status" value="1"/>
</dbReference>
<feature type="modified residue" description="Phosphohistidine" evidence="12">
    <location>
        <position position="854"/>
    </location>
</feature>
<keyword evidence="9" id="KW-0902">Two-component regulatory system</keyword>
<dbReference type="AlphaFoldDB" id="A0A2U3B874"/>
<dbReference type="Pfam" id="PF02518">
    <property type="entry name" value="HATPase_c"/>
    <property type="match status" value="1"/>
</dbReference>
<evidence type="ECO:0000259" key="16">
    <source>
        <dbReference type="PROSITE" id="PS50112"/>
    </source>
</evidence>
<dbReference type="InterPro" id="IPR036641">
    <property type="entry name" value="HPT_dom_sf"/>
</dbReference>
<evidence type="ECO:0000259" key="15">
    <source>
        <dbReference type="PROSITE" id="PS50110"/>
    </source>
</evidence>
<evidence type="ECO:0000256" key="2">
    <source>
        <dbReference type="ARBA" id="ARBA00012438"/>
    </source>
</evidence>
<dbReference type="RefSeq" id="WP_109320112.1">
    <property type="nucleotide sequence ID" value="NZ_QFWT01000006.1"/>
</dbReference>
<dbReference type="InterPro" id="IPR000014">
    <property type="entry name" value="PAS"/>
</dbReference>
<dbReference type="EC" id="2.7.13.3" evidence="2"/>
<dbReference type="InterPro" id="IPR035965">
    <property type="entry name" value="PAS-like_dom_sf"/>
</dbReference>
<evidence type="ECO:0000256" key="3">
    <source>
        <dbReference type="ARBA" id="ARBA00022553"/>
    </source>
</evidence>
<comment type="subunit">
    <text evidence="10">At low DSF concentrations, interacts with RpfF.</text>
</comment>
<dbReference type="Proteomes" id="UP000245362">
    <property type="component" value="Unassembled WGS sequence"/>
</dbReference>
<dbReference type="InterPro" id="IPR001789">
    <property type="entry name" value="Sig_transdc_resp-reg_receiver"/>
</dbReference>
<feature type="modified residue" description="4-aspartylphosphate" evidence="13">
    <location>
        <position position="60"/>
    </location>
</feature>
<keyword evidence="3 13" id="KW-0597">Phosphoprotein</keyword>
<sequence>MWMEHDLSGSSIVAADDDPANLLVLESMLGELGCEARLVRDGGMLLQSVAMKVPDLVLLDVHMPGVDGYQTCARLKEDERFKDIPVIFISAANEEFSKVKGFELGAVDYITKPFQLEELKARIGVHLKLARQARELRNLQAAVEQSRTSIIITDLNGTIEYANHSASEVTGYELSEIIGSNPRIFKSGVHSDEMYQELWETISRGNVWSGELCNRKKDGSFYWELVVISPVRGVDGSFTRYVAVKEDITEQRELREQLISAKEQAEAANQAKSSFLAMMSHEIRTPMNGVIGMIDLLNQTPLDDEQQRLARIAKVSSMSLLNIINDILDFSKIEAGKMKLESIPVTWRGLIDSVAEMVSGSLLDKHLNLFCLVDPAVPNRVRGDHARLRQLLLNLLSNAIKFTSTTGNVQGDILVRLFLHPEHQDTLVLEVEDNGVGISPEQLENLFHPFVQADTSTHRRYGGSGLGLSICSRLVSLMQGEIHCVSQEGEGSKFVVTLPCVPVNHDKPELSLDDYNILLLSNDIRISEYLERDLTARGANVLSAEDVRKKGVGVLLFAGTWKTAEKERLVHAYQHRYPQTPSVVLISESEREEKRAFKEGVLAEINPFRPEAIHKALKRAMGCGEHQEEALPEKLVGNTHPLPSLAQAEAEGRLILVAEDNVVNQEVIKRQLNLLGYVAEIAENGEVALNKMQQRSYGLLLTDCHMPRMDGFELTSRIRDQELHEETHLPVIAITANAMQGESQRCMLAGMDGYLAKPVELTKLKETLARWLPLMDEPVKGERSELPSDSETLNISEQSSSVIDHQLMSRYLGDDKKIQHYFLHKFTEDNQQVMASVAAHIEQKNWRQVAEMMHKLKSSSKAIGAMALSELCIQLEQAAKNQDAAQAGKLCTGVANEFERVSEYVEQMPE</sequence>
<dbReference type="SMART" id="SM00387">
    <property type="entry name" value="HATPase_c"/>
    <property type="match status" value="1"/>
</dbReference>
<dbReference type="NCBIfam" id="TIGR00229">
    <property type="entry name" value="sensory_box"/>
    <property type="match status" value="1"/>
</dbReference>
<dbReference type="Gene3D" id="3.30.565.10">
    <property type="entry name" value="Histidine kinase-like ATPase, C-terminal domain"/>
    <property type="match status" value="1"/>
</dbReference>
<name>A0A2U3B874_9VIBR</name>
<evidence type="ECO:0000313" key="19">
    <source>
        <dbReference type="EMBL" id="PWI32993.1"/>
    </source>
</evidence>
<dbReference type="SUPFAM" id="SSF52172">
    <property type="entry name" value="CheY-like"/>
    <property type="match status" value="2"/>
</dbReference>
<accession>A0A2U3B874</accession>
<dbReference type="Pfam" id="PF13426">
    <property type="entry name" value="PAS_9"/>
    <property type="match status" value="1"/>
</dbReference>
<gene>
    <name evidence="19" type="ORF">DI392_11805</name>
</gene>
<feature type="domain" description="HPt" evidence="18">
    <location>
        <begin position="815"/>
        <end position="910"/>
    </location>
</feature>
<feature type="domain" description="Response regulatory" evidence="15">
    <location>
        <begin position="654"/>
        <end position="772"/>
    </location>
</feature>
<evidence type="ECO:0000256" key="5">
    <source>
        <dbReference type="ARBA" id="ARBA00022741"/>
    </source>
</evidence>
<dbReference type="FunFam" id="3.30.565.10:FF:000010">
    <property type="entry name" value="Sensor histidine kinase RcsC"/>
    <property type="match status" value="1"/>
</dbReference>
<dbReference type="InterPro" id="IPR036890">
    <property type="entry name" value="HATPase_C_sf"/>
</dbReference>
<dbReference type="InterPro" id="IPR001610">
    <property type="entry name" value="PAC"/>
</dbReference>
<dbReference type="Gene3D" id="3.40.50.2300">
    <property type="match status" value="2"/>
</dbReference>
<dbReference type="InterPro" id="IPR011006">
    <property type="entry name" value="CheY-like_superfamily"/>
</dbReference>
<dbReference type="Gene3D" id="3.30.450.20">
    <property type="entry name" value="PAS domain"/>
    <property type="match status" value="1"/>
</dbReference>
<evidence type="ECO:0000256" key="7">
    <source>
        <dbReference type="ARBA" id="ARBA00022801"/>
    </source>
</evidence>
<feature type="domain" description="PAC" evidence="17">
    <location>
        <begin position="208"/>
        <end position="260"/>
    </location>
</feature>
<dbReference type="FunFam" id="1.10.287.130:FF:000002">
    <property type="entry name" value="Two-component osmosensing histidine kinase"/>
    <property type="match status" value="1"/>
</dbReference>
<dbReference type="PROSITE" id="PS50109">
    <property type="entry name" value="HIS_KIN"/>
    <property type="match status" value="1"/>
</dbReference>
<dbReference type="InterPro" id="IPR008207">
    <property type="entry name" value="Sig_transdc_His_kin_Hpt_dom"/>
</dbReference>
<dbReference type="GO" id="GO:0005886">
    <property type="term" value="C:plasma membrane"/>
    <property type="evidence" value="ECO:0007669"/>
    <property type="project" value="UniProtKB-SubCell"/>
</dbReference>
<dbReference type="InterPro" id="IPR003594">
    <property type="entry name" value="HATPase_dom"/>
</dbReference>
<evidence type="ECO:0000256" key="9">
    <source>
        <dbReference type="ARBA" id="ARBA00023012"/>
    </source>
</evidence>
<evidence type="ECO:0000256" key="6">
    <source>
        <dbReference type="ARBA" id="ARBA00022777"/>
    </source>
</evidence>
<dbReference type="Pfam" id="PF00072">
    <property type="entry name" value="Response_reg"/>
    <property type="match status" value="2"/>
</dbReference>
<dbReference type="CDD" id="cd17546">
    <property type="entry name" value="REC_hyHK_CKI1_RcsC-like"/>
    <property type="match status" value="1"/>
</dbReference>
<dbReference type="InterPro" id="IPR003661">
    <property type="entry name" value="HisK_dim/P_dom"/>
</dbReference>
<dbReference type="CDD" id="cd00130">
    <property type="entry name" value="PAS"/>
    <property type="match status" value="1"/>
</dbReference>
<comment type="catalytic activity">
    <reaction evidence="1">
        <text>ATP + protein L-histidine = ADP + protein N-phospho-L-histidine.</text>
        <dbReference type="EC" id="2.7.13.3"/>
    </reaction>
</comment>
<dbReference type="PROSITE" id="PS50894">
    <property type="entry name" value="HPT"/>
    <property type="match status" value="1"/>
</dbReference>
<dbReference type="Gene3D" id="6.10.250.690">
    <property type="match status" value="1"/>
</dbReference>
<dbReference type="PROSITE" id="PS50110">
    <property type="entry name" value="RESPONSE_REGULATORY"/>
    <property type="match status" value="2"/>
</dbReference>
<dbReference type="SMART" id="SM00448">
    <property type="entry name" value="REC"/>
    <property type="match status" value="2"/>
</dbReference>
<evidence type="ECO:0000256" key="4">
    <source>
        <dbReference type="ARBA" id="ARBA00022679"/>
    </source>
</evidence>
<dbReference type="Pfam" id="PF00512">
    <property type="entry name" value="HisKA"/>
    <property type="match status" value="1"/>
</dbReference>
<dbReference type="PANTHER" id="PTHR45339:SF5">
    <property type="entry name" value="HISTIDINE KINASE"/>
    <property type="match status" value="1"/>
</dbReference>
<evidence type="ECO:0000256" key="10">
    <source>
        <dbReference type="ARBA" id="ARBA00064003"/>
    </source>
</evidence>
<feature type="modified residue" description="4-aspartylphosphate" evidence="13">
    <location>
        <position position="703"/>
    </location>
</feature>
<evidence type="ECO:0000259" key="18">
    <source>
        <dbReference type="PROSITE" id="PS50894"/>
    </source>
</evidence>
<dbReference type="InterPro" id="IPR004358">
    <property type="entry name" value="Sig_transdc_His_kin-like_C"/>
</dbReference>
<dbReference type="PROSITE" id="PS50112">
    <property type="entry name" value="PAS"/>
    <property type="match status" value="1"/>
</dbReference>
<keyword evidence="7" id="KW-0378">Hydrolase</keyword>
<keyword evidence="6" id="KW-0418">Kinase</keyword>
<proteinExistence type="predicted"/>
<dbReference type="SUPFAM" id="SSF47384">
    <property type="entry name" value="Homodimeric domain of signal transducing histidine kinase"/>
    <property type="match status" value="1"/>
</dbReference>
<dbReference type="CDD" id="cd16922">
    <property type="entry name" value="HATPase_EvgS-ArcB-TorS-like"/>
    <property type="match status" value="1"/>
</dbReference>
<evidence type="ECO:0000256" key="13">
    <source>
        <dbReference type="PROSITE-ProRule" id="PRU00169"/>
    </source>
</evidence>
<dbReference type="PROSITE" id="PS50113">
    <property type="entry name" value="PAC"/>
    <property type="match status" value="1"/>
</dbReference>
<dbReference type="InterPro" id="IPR005467">
    <property type="entry name" value="His_kinase_dom"/>
</dbReference>
<evidence type="ECO:0000313" key="20">
    <source>
        <dbReference type="Proteomes" id="UP000245362"/>
    </source>
</evidence>
<evidence type="ECO:0000256" key="12">
    <source>
        <dbReference type="PROSITE-ProRule" id="PRU00110"/>
    </source>
</evidence>
<dbReference type="PRINTS" id="PR00344">
    <property type="entry name" value="BCTRLSENSOR"/>
</dbReference>
<evidence type="ECO:0000259" key="14">
    <source>
        <dbReference type="PROSITE" id="PS50109"/>
    </source>
</evidence>
<keyword evidence="5" id="KW-0547">Nucleotide-binding</keyword>
<keyword evidence="20" id="KW-1185">Reference proteome</keyword>